<evidence type="ECO:0000313" key="2">
    <source>
        <dbReference type="EMBL" id="PPR06195.1"/>
    </source>
</evidence>
<dbReference type="InParanoid" id="A0A409YT37"/>
<evidence type="ECO:0000256" key="1">
    <source>
        <dbReference type="SAM" id="MobiDB-lite"/>
    </source>
</evidence>
<organism evidence="2 3">
    <name type="scientific">Gymnopilus dilepis</name>
    <dbReference type="NCBI Taxonomy" id="231916"/>
    <lineage>
        <taxon>Eukaryota</taxon>
        <taxon>Fungi</taxon>
        <taxon>Dikarya</taxon>
        <taxon>Basidiomycota</taxon>
        <taxon>Agaricomycotina</taxon>
        <taxon>Agaricomycetes</taxon>
        <taxon>Agaricomycetidae</taxon>
        <taxon>Agaricales</taxon>
        <taxon>Agaricineae</taxon>
        <taxon>Hymenogastraceae</taxon>
        <taxon>Gymnopilus</taxon>
    </lineage>
</organism>
<feature type="compositionally biased region" description="Pro residues" evidence="1">
    <location>
        <begin position="95"/>
        <end position="108"/>
    </location>
</feature>
<proteinExistence type="predicted"/>
<accession>A0A409YT37</accession>
<dbReference type="EMBL" id="NHYE01000365">
    <property type="protein sequence ID" value="PPR06195.1"/>
    <property type="molecule type" value="Genomic_DNA"/>
</dbReference>
<feature type="compositionally biased region" description="Low complexity" evidence="1">
    <location>
        <begin position="109"/>
        <end position="126"/>
    </location>
</feature>
<feature type="compositionally biased region" description="Low complexity" evidence="1">
    <location>
        <begin position="34"/>
        <end position="49"/>
    </location>
</feature>
<reference evidence="2 3" key="1">
    <citation type="journal article" date="2018" name="Evol. Lett.">
        <title>Horizontal gene cluster transfer increased hallucinogenic mushroom diversity.</title>
        <authorList>
            <person name="Reynolds H.T."/>
            <person name="Vijayakumar V."/>
            <person name="Gluck-Thaler E."/>
            <person name="Korotkin H.B."/>
            <person name="Matheny P.B."/>
            <person name="Slot J.C."/>
        </authorList>
    </citation>
    <scope>NUCLEOTIDE SEQUENCE [LARGE SCALE GENOMIC DNA]</scope>
    <source>
        <strain evidence="2 3">SRW20</strain>
    </source>
</reference>
<name>A0A409YT37_9AGAR</name>
<evidence type="ECO:0000313" key="3">
    <source>
        <dbReference type="Proteomes" id="UP000284706"/>
    </source>
</evidence>
<dbReference type="Proteomes" id="UP000284706">
    <property type="component" value="Unassembled WGS sequence"/>
</dbReference>
<sequence length="207" mass="22194">MLTLSHVYSDRDALLRPTFRIREASETTPLYTKPSSARPSHASTSPSSSIKEGVRLRDAREQVACGVYGILIAQPSQSQQYPYSASSEPYIPSILQPPPSLSTRPPPASSLSSPTPLTPSPASATLHTSTTLQTAWATHKSEPNSGPLRTWKGRRTDGFSVLEGPTSVVACLVQSGLPEVGNQNDGDLSSPEPYLNHNHTVFLSSCP</sequence>
<gene>
    <name evidence="2" type="ORF">CVT26_005494</name>
</gene>
<protein>
    <submittedName>
        <fullName evidence="2">Uncharacterized protein</fullName>
    </submittedName>
</protein>
<dbReference type="AlphaFoldDB" id="A0A409YT37"/>
<comment type="caution">
    <text evidence="2">The sequence shown here is derived from an EMBL/GenBank/DDBJ whole genome shotgun (WGS) entry which is preliminary data.</text>
</comment>
<feature type="compositionally biased region" description="Low complexity" evidence="1">
    <location>
        <begin position="78"/>
        <end position="94"/>
    </location>
</feature>
<feature type="region of interest" description="Disordered" evidence="1">
    <location>
        <begin position="78"/>
        <end position="129"/>
    </location>
</feature>
<feature type="region of interest" description="Disordered" evidence="1">
    <location>
        <begin position="25"/>
        <end position="55"/>
    </location>
</feature>
<keyword evidence="3" id="KW-1185">Reference proteome</keyword>